<comment type="caution">
    <text evidence="2">The sequence shown here is derived from an EMBL/GenBank/DDBJ whole genome shotgun (WGS) entry which is preliminary data.</text>
</comment>
<reference evidence="2 3" key="1">
    <citation type="submission" date="2018-06" db="EMBL/GenBank/DDBJ databases">
        <title>Extensive metabolic versatility and redundancy in microbially diverse, dynamic hydrothermal sediments.</title>
        <authorList>
            <person name="Dombrowski N."/>
            <person name="Teske A."/>
            <person name="Baker B.J."/>
        </authorList>
    </citation>
    <scope>NUCLEOTIDE SEQUENCE [LARGE SCALE GENOMIC DNA]</scope>
    <source>
        <strain evidence="2">B30_G17</strain>
    </source>
</reference>
<dbReference type="EMBL" id="QMQY01000015">
    <property type="protein sequence ID" value="RLE51193.1"/>
    <property type="molecule type" value="Genomic_DNA"/>
</dbReference>
<dbReference type="Pfam" id="PF09341">
    <property type="entry name" value="Pcc1"/>
    <property type="match status" value="1"/>
</dbReference>
<accession>A0A497EUX4</accession>
<name>A0A497EUX4_9CREN</name>
<dbReference type="Gene3D" id="3.30.310.50">
    <property type="entry name" value="Alpha-D-phosphohexomutase, C-terminal domain"/>
    <property type="match status" value="1"/>
</dbReference>
<dbReference type="Proteomes" id="UP000281962">
    <property type="component" value="Unassembled WGS sequence"/>
</dbReference>
<gene>
    <name evidence="2" type="ORF">DRJ21_00640</name>
</gene>
<protein>
    <recommendedName>
        <fullName evidence="4">KEOPS complex Pcc1-like subunit</fullName>
    </recommendedName>
</protein>
<comment type="similarity">
    <text evidence="1">Belongs to the CTAG/PCC1 family.</text>
</comment>
<evidence type="ECO:0008006" key="4">
    <source>
        <dbReference type="Google" id="ProtNLM"/>
    </source>
</evidence>
<dbReference type="InterPro" id="IPR015419">
    <property type="entry name" value="CTAG/Pcc1"/>
</dbReference>
<sequence length="85" mass="9488">MHKIEAQIDVQINDKIKAKVVFESLKPEIKSPPSTRAKVGLEVLNNTLTITINANSISALRASINSYLRWISTILKCLDVIENIN</sequence>
<evidence type="ECO:0000313" key="2">
    <source>
        <dbReference type="EMBL" id="RLE51193.1"/>
    </source>
</evidence>
<dbReference type="NCBIfam" id="NF011470">
    <property type="entry name" value="PRK14887.1"/>
    <property type="match status" value="1"/>
</dbReference>
<dbReference type="AlphaFoldDB" id="A0A497EUX4"/>
<proteinExistence type="inferred from homology"/>
<evidence type="ECO:0000313" key="3">
    <source>
        <dbReference type="Proteomes" id="UP000281962"/>
    </source>
</evidence>
<evidence type="ECO:0000256" key="1">
    <source>
        <dbReference type="ARBA" id="ARBA00007073"/>
    </source>
</evidence>
<organism evidence="2 3">
    <name type="scientific">Thermoproteota archaeon</name>
    <dbReference type="NCBI Taxonomy" id="2056631"/>
    <lineage>
        <taxon>Archaea</taxon>
        <taxon>Thermoproteota</taxon>
    </lineage>
</organism>